<reference evidence="5" key="1">
    <citation type="journal article" date="2021" name="G3 (Bethesda)">
        <title>Genomic diversity, chromosomal rearrangements, and interspecies hybridization in the ogataea polymorpha species complex.</title>
        <authorList>
            <person name="Hanson S.J."/>
            <person name="Cinneide E.O."/>
            <person name="Salzberg L.I."/>
            <person name="Wolfe K.H."/>
            <person name="McGowan J."/>
            <person name="Fitzpatrick D.A."/>
            <person name="Matlin K."/>
        </authorList>
    </citation>
    <scope>NUCLEOTIDE SEQUENCE</scope>
    <source>
        <strain evidence="5">61-244</strain>
    </source>
</reference>
<dbReference type="InterPro" id="IPR006140">
    <property type="entry name" value="D-isomer_DH_NAD-bd"/>
</dbReference>
<dbReference type="RefSeq" id="XP_043058214.1">
    <property type="nucleotide sequence ID" value="XM_043205452.1"/>
</dbReference>
<name>A0AAN6DBR4_PICAN</name>
<comment type="similarity">
    <text evidence="2">Belongs to the D-isomer specific 2-hydroxyacid dehydrogenase family.</text>
</comment>
<dbReference type="Proteomes" id="UP001196530">
    <property type="component" value="Unassembled WGS sequence"/>
</dbReference>
<evidence type="ECO:0008006" key="7">
    <source>
        <dbReference type="Google" id="ProtNLM"/>
    </source>
</evidence>
<dbReference type="GO" id="GO:0030267">
    <property type="term" value="F:glyoxylate reductase (NADPH) activity"/>
    <property type="evidence" value="ECO:0007669"/>
    <property type="project" value="TreeGrafter"/>
</dbReference>
<evidence type="ECO:0000313" key="5">
    <source>
        <dbReference type="EMBL" id="KAG7816680.1"/>
    </source>
</evidence>
<evidence type="ECO:0000256" key="1">
    <source>
        <dbReference type="ARBA" id="ARBA00023002"/>
    </source>
</evidence>
<protein>
    <recommendedName>
        <fullName evidence="7">Glyoxylate reductase</fullName>
    </recommendedName>
</protein>
<dbReference type="Pfam" id="PF02826">
    <property type="entry name" value="2-Hacid_dh_C"/>
    <property type="match status" value="1"/>
</dbReference>
<dbReference type="SUPFAM" id="SSF52283">
    <property type="entry name" value="Formate/glycerate dehydrogenase catalytic domain-like"/>
    <property type="match status" value="1"/>
</dbReference>
<organism evidence="5 6">
    <name type="scientific">Pichia angusta</name>
    <name type="common">Yeast</name>
    <name type="synonym">Hansenula polymorpha</name>
    <dbReference type="NCBI Taxonomy" id="870730"/>
    <lineage>
        <taxon>Eukaryota</taxon>
        <taxon>Fungi</taxon>
        <taxon>Dikarya</taxon>
        <taxon>Ascomycota</taxon>
        <taxon>Saccharomycotina</taxon>
        <taxon>Pichiomycetes</taxon>
        <taxon>Pichiales</taxon>
        <taxon>Pichiaceae</taxon>
        <taxon>Ogataea</taxon>
    </lineage>
</organism>
<accession>A0AAN6DBR4</accession>
<evidence type="ECO:0000313" key="6">
    <source>
        <dbReference type="Proteomes" id="UP001196530"/>
    </source>
</evidence>
<feature type="domain" description="D-isomer specific 2-hydroxyacid dehydrogenase catalytic" evidence="3">
    <location>
        <begin position="83"/>
        <end position="340"/>
    </location>
</feature>
<gene>
    <name evidence="5" type="ORF">KL928_004722</name>
</gene>
<comment type="caution">
    <text evidence="5">The sequence shown here is derived from an EMBL/GenBank/DDBJ whole genome shotgun (WGS) entry which is preliminary data.</text>
</comment>
<dbReference type="CDD" id="cd12168">
    <property type="entry name" value="Mand_dh_like"/>
    <property type="match status" value="1"/>
</dbReference>
<dbReference type="AlphaFoldDB" id="A0AAN6DBR4"/>
<dbReference type="PANTHER" id="PTHR10996:SF281">
    <property type="entry name" value="D-ISOMER SPECIFIC 2-HYDROXYACID DEHYDROGENASE NAD-BINDING DOMAIN-CONTAINING PROTEIN-RELATED"/>
    <property type="match status" value="1"/>
</dbReference>
<keyword evidence="1 2" id="KW-0560">Oxidoreductase</keyword>
<feature type="domain" description="D-isomer specific 2-hydroxyacid dehydrogenase NAD-binding" evidence="4">
    <location>
        <begin position="130"/>
        <end position="309"/>
    </location>
</feature>
<evidence type="ECO:0000259" key="3">
    <source>
        <dbReference type="Pfam" id="PF00389"/>
    </source>
</evidence>
<proteinExistence type="inferred from homology"/>
<dbReference type="PANTHER" id="PTHR10996">
    <property type="entry name" value="2-HYDROXYACID DEHYDROGENASE-RELATED"/>
    <property type="match status" value="1"/>
</dbReference>
<dbReference type="InterPro" id="IPR036291">
    <property type="entry name" value="NAD(P)-bd_dom_sf"/>
</dbReference>
<dbReference type="EMBL" id="JAHLUX010000010">
    <property type="protein sequence ID" value="KAG7816680.1"/>
    <property type="molecule type" value="Genomic_DNA"/>
</dbReference>
<dbReference type="GO" id="GO:0005829">
    <property type="term" value="C:cytosol"/>
    <property type="evidence" value="ECO:0007669"/>
    <property type="project" value="TreeGrafter"/>
</dbReference>
<dbReference type="SUPFAM" id="SSF51735">
    <property type="entry name" value="NAD(P)-binding Rossmann-fold domains"/>
    <property type="match status" value="1"/>
</dbReference>
<dbReference type="InterPro" id="IPR006139">
    <property type="entry name" value="D-isomer_2_OHA_DH_cat_dom"/>
</dbReference>
<evidence type="ECO:0000256" key="2">
    <source>
        <dbReference type="RuleBase" id="RU003719"/>
    </source>
</evidence>
<dbReference type="InterPro" id="IPR050223">
    <property type="entry name" value="D-isomer_2-hydroxyacid_DH"/>
</dbReference>
<dbReference type="Pfam" id="PF00389">
    <property type="entry name" value="2-Hacid_dh"/>
    <property type="match status" value="1"/>
</dbReference>
<sequence length="355" mass="39695">MTHHKPKVLYIPSVQNIHDETAWRTLNEKFEVITYNCESEEEYIAEVRKPDGKFAGIEAICRSSWLKGQPYVHHYLFRGEPVKALPDTVKIIVQSGHGYDIVDVDYLTKKGVLFCNSPDCCTIATADVGVALVLQSFRYLTYAEHCVRTGKYYDSAPLALWGENPAGKTLGIIGLGNIGFRVAVACKALGMEVAYHNRTPKPEYEEKIENLSYFENLNDMLAVTDCVFVACPHTSATHHLINGDRFKHMKDRVRLVNIARGPIVEEAAVIDALERGQLVGAGFDVHEFEPKIHPKLLENYKVTLLPHVGVTSIDSFKAFERKCVANLVEYFYGSGKPASVNKVGSEQICRGDIKC</sequence>
<evidence type="ECO:0000259" key="4">
    <source>
        <dbReference type="Pfam" id="PF02826"/>
    </source>
</evidence>
<dbReference type="Gene3D" id="3.40.50.720">
    <property type="entry name" value="NAD(P)-binding Rossmann-like Domain"/>
    <property type="match status" value="2"/>
</dbReference>
<dbReference type="GO" id="GO:0016618">
    <property type="term" value="F:hydroxypyruvate reductase [NAD(P)H] activity"/>
    <property type="evidence" value="ECO:0007669"/>
    <property type="project" value="TreeGrafter"/>
</dbReference>
<dbReference type="GeneID" id="66128773"/>
<dbReference type="GO" id="GO:0051287">
    <property type="term" value="F:NAD binding"/>
    <property type="evidence" value="ECO:0007669"/>
    <property type="project" value="InterPro"/>
</dbReference>